<dbReference type="STRING" id="1121022.GCA_000376105_01234"/>
<name>V4PEF7_9CAUL</name>
<dbReference type="AlphaFoldDB" id="V4PEF7"/>
<dbReference type="PATRIC" id="fig|1121022.4.peg.3822"/>
<sequence length="86" mass="9699">MPLTTSFYKSAIARGTYRHYKNKLYQVFGTVTHSESEEIMVLYAPLDQPAGEARLWVRPLDMFTETVGTPEGTVPRFALIEADAES</sequence>
<evidence type="ECO:0000313" key="2">
    <source>
        <dbReference type="EMBL" id="ESQ85534.1"/>
    </source>
</evidence>
<comment type="caution">
    <text evidence="2">The sequence shown here is derived from an EMBL/GenBank/DDBJ whole genome shotgun (WGS) entry which is preliminary data.</text>
</comment>
<proteinExistence type="predicted"/>
<dbReference type="Proteomes" id="UP000017837">
    <property type="component" value="Unassembled WGS sequence"/>
</dbReference>
<reference evidence="2 3" key="1">
    <citation type="journal article" date="2014" name="Nature">
        <title>Sequential evolution of bacterial morphology by co-option of a developmental regulator.</title>
        <authorList>
            <person name="Jiang C."/>
            <person name="Brown P.J."/>
            <person name="Ducret A."/>
            <person name="Brun Y.V."/>
        </authorList>
    </citation>
    <scope>NUCLEOTIDE SEQUENCE [LARGE SCALE GENOMIC DNA]</scope>
    <source>
        <strain evidence="2 3">DSM 16100</strain>
    </source>
</reference>
<dbReference type="Gene3D" id="2.30.30.320">
    <property type="entry name" value="DUF1653-like domain"/>
    <property type="match status" value="1"/>
</dbReference>
<evidence type="ECO:0000259" key="1">
    <source>
        <dbReference type="Pfam" id="PF07866"/>
    </source>
</evidence>
<keyword evidence="3" id="KW-1185">Reference proteome</keyword>
<dbReference type="EMBL" id="AWGB01000057">
    <property type="protein sequence ID" value="ESQ85534.1"/>
    <property type="molecule type" value="Genomic_DNA"/>
</dbReference>
<dbReference type="RefSeq" id="WP_018080899.1">
    <property type="nucleotide sequence ID" value="NZ_AQWM01000003.1"/>
</dbReference>
<dbReference type="Pfam" id="PF07866">
    <property type="entry name" value="DUF1653"/>
    <property type="match status" value="1"/>
</dbReference>
<dbReference type="InterPro" id="IPR037135">
    <property type="entry name" value="DUF1653-like_dom_sf"/>
</dbReference>
<dbReference type="eggNOG" id="COG4728">
    <property type="taxonomic scope" value="Bacteria"/>
</dbReference>
<protein>
    <recommendedName>
        <fullName evidence="1">DUF1653 domain-containing protein</fullName>
    </recommendedName>
</protein>
<feature type="domain" description="DUF1653" evidence="1">
    <location>
        <begin position="15"/>
        <end position="78"/>
    </location>
</feature>
<dbReference type="InterPro" id="IPR023387">
    <property type="entry name" value="DUF1653-like_dom"/>
</dbReference>
<evidence type="ECO:0000313" key="3">
    <source>
        <dbReference type="Proteomes" id="UP000017837"/>
    </source>
</evidence>
<accession>V4PEF7</accession>
<gene>
    <name evidence="2" type="ORF">ABENE_18685</name>
</gene>
<organism evidence="2 3">
    <name type="scientific">Asticcacaulis benevestitus DSM 16100 = ATCC BAA-896</name>
    <dbReference type="NCBI Taxonomy" id="1121022"/>
    <lineage>
        <taxon>Bacteria</taxon>
        <taxon>Pseudomonadati</taxon>
        <taxon>Pseudomonadota</taxon>
        <taxon>Alphaproteobacteria</taxon>
        <taxon>Caulobacterales</taxon>
        <taxon>Caulobacteraceae</taxon>
        <taxon>Asticcacaulis</taxon>
    </lineage>
</organism>
<dbReference type="OrthoDB" id="371169at2"/>